<dbReference type="RefSeq" id="WP_179534974.1">
    <property type="nucleotide sequence ID" value="NZ_JACBYW010000003.1"/>
</dbReference>
<dbReference type="PROSITE" id="PS51257">
    <property type="entry name" value="PROKAR_LIPOPROTEIN"/>
    <property type="match status" value="1"/>
</dbReference>
<reference evidence="4 5" key="1">
    <citation type="submission" date="2020-07" db="EMBL/GenBank/DDBJ databases">
        <title>Genomic Encyclopedia of Type Strains, Phase III (KMG-III): the genomes of soil and plant-associated and newly described type strains.</title>
        <authorList>
            <person name="Whitman W."/>
        </authorList>
    </citation>
    <scope>NUCLEOTIDE SEQUENCE [LARGE SCALE GENOMIC DNA]</scope>
    <source>
        <strain evidence="4 5">CECT 8576</strain>
    </source>
</reference>
<dbReference type="EMBL" id="JACBYW010000003">
    <property type="protein sequence ID" value="NYH78448.1"/>
    <property type="molecule type" value="Genomic_DNA"/>
</dbReference>
<dbReference type="AlphaFoldDB" id="A0A852YWJ8"/>
<feature type="signal peptide" evidence="3">
    <location>
        <begin position="1"/>
        <end position="21"/>
    </location>
</feature>
<dbReference type="GO" id="GO:0005840">
    <property type="term" value="C:ribosome"/>
    <property type="evidence" value="ECO:0007669"/>
    <property type="project" value="UniProtKB-KW"/>
</dbReference>
<keyword evidence="4" id="KW-0689">Ribosomal protein</keyword>
<accession>A0A852YWJ8</accession>
<gene>
    <name evidence="4" type="ORF">FHR84_001773</name>
</gene>
<evidence type="ECO:0000313" key="5">
    <source>
        <dbReference type="Proteomes" id="UP000548304"/>
    </source>
</evidence>
<keyword evidence="3" id="KW-0732">Signal</keyword>
<keyword evidence="4" id="KW-0687">Ribonucleoprotein</keyword>
<feature type="compositionally biased region" description="Gly residues" evidence="2">
    <location>
        <begin position="140"/>
        <end position="159"/>
    </location>
</feature>
<evidence type="ECO:0000256" key="3">
    <source>
        <dbReference type="SAM" id="SignalP"/>
    </source>
</evidence>
<sequence>MRIRSKLVMLVLALPMLTATAACGELQEAQQGVQNAQEGIDKAQKNLDTAQSCAKATGAVQFMPNFSDPQQAQEKARNKAAELGNLADQTSDRALQEALRDMQSSAERVASGEVTIDNSAEWTQQKLAHAQRVLDICSGNSGGSGGSGESGDSGGSEGGEGAEEAG</sequence>
<keyword evidence="5" id="KW-1185">Reference proteome</keyword>
<feature type="chain" id="PRO_5032849380" evidence="3">
    <location>
        <begin position="22"/>
        <end position="166"/>
    </location>
</feature>
<evidence type="ECO:0000313" key="4">
    <source>
        <dbReference type="EMBL" id="NYH78448.1"/>
    </source>
</evidence>
<evidence type="ECO:0000256" key="1">
    <source>
        <dbReference type="SAM" id="Coils"/>
    </source>
</evidence>
<comment type="caution">
    <text evidence="4">The sequence shown here is derived from an EMBL/GenBank/DDBJ whole genome shotgun (WGS) entry which is preliminary data.</text>
</comment>
<evidence type="ECO:0000256" key="2">
    <source>
        <dbReference type="SAM" id="MobiDB-lite"/>
    </source>
</evidence>
<feature type="coiled-coil region" evidence="1">
    <location>
        <begin position="26"/>
        <end position="53"/>
    </location>
</feature>
<feature type="region of interest" description="Disordered" evidence="2">
    <location>
        <begin position="136"/>
        <end position="166"/>
    </location>
</feature>
<protein>
    <submittedName>
        <fullName evidence="4">Ribosomal protein S20</fullName>
    </submittedName>
</protein>
<proteinExistence type="predicted"/>
<dbReference type="Proteomes" id="UP000548304">
    <property type="component" value="Unassembled WGS sequence"/>
</dbReference>
<name>A0A852YWJ8_9ACTN</name>
<organism evidence="4 5">
    <name type="scientific">Actinopolyspora biskrensis</name>
    <dbReference type="NCBI Taxonomy" id="1470178"/>
    <lineage>
        <taxon>Bacteria</taxon>
        <taxon>Bacillati</taxon>
        <taxon>Actinomycetota</taxon>
        <taxon>Actinomycetes</taxon>
        <taxon>Actinopolysporales</taxon>
        <taxon>Actinopolysporaceae</taxon>
        <taxon>Actinopolyspora</taxon>
    </lineage>
</organism>
<keyword evidence="1" id="KW-0175">Coiled coil</keyword>